<protein>
    <submittedName>
        <fullName evidence="1">GrpB-like predicted nucleotidyltransferase (UPF0157 family)</fullName>
    </submittedName>
</protein>
<dbReference type="EMBL" id="JACHJT010000001">
    <property type="protein sequence ID" value="MBB4931699.1"/>
    <property type="molecule type" value="Genomic_DNA"/>
</dbReference>
<evidence type="ECO:0000313" key="2">
    <source>
        <dbReference type="Proteomes" id="UP000523007"/>
    </source>
</evidence>
<gene>
    <name evidence="1" type="ORF">F4561_002519</name>
</gene>
<keyword evidence="1" id="KW-0808">Transferase</keyword>
<dbReference type="Proteomes" id="UP000523007">
    <property type="component" value="Unassembled WGS sequence"/>
</dbReference>
<sequence length="185" mass="20676">MEPDEGTAWPAWAAEEVRLAAPDPAWAGHAEHFAAEVRQLLDDWLSSPVVHVGSTAVPDLVAKPVIDLQATAVDPAAAIAARHDTLAAASWFFVARELDQRPWRWFVVRADASGQHRLAHLHLMRPDEPRWHQQIAFRDTLRADPALAQEYAGLKAEAARDHPHDREAYTDAKHAFVCRVLDQHC</sequence>
<name>A0A7W7RGU2_9ACTN</name>
<accession>A0A7W7RGU2</accession>
<dbReference type="GO" id="GO:0016740">
    <property type="term" value="F:transferase activity"/>
    <property type="evidence" value="ECO:0007669"/>
    <property type="project" value="UniProtKB-KW"/>
</dbReference>
<reference evidence="1 2" key="1">
    <citation type="submission" date="2020-08" db="EMBL/GenBank/DDBJ databases">
        <title>Sequencing the genomes of 1000 actinobacteria strains.</title>
        <authorList>
            <person name="Klenk H.-P."/>
        </authorList>
    </citation>
    <scope>NUCLEOTIDE SEQUENCE [LARGE SCALE GENOMIC DNA]</scope>
    <source>
        <strain evidence="1 2">DSM 102030</strain>
    </source>
</reference>
<comment type="caution">
    <text evidence="1">The sequence shown here is derived from an EMBL/GenBank/DDBJ whole genome shotgun (WGS) entry which is preliminary data.</text>
</comment>
<proteinExistence type="predicted"/>
<organism evidence="1 2">
    <name type="scientific">Lipingzhangella halophila</name>
    <dbReference type="NCBI Taxonomy" id="1783352"/>
    <lineage>
        <taxon>Bacteria</taxon>
        <taxon>Bacillati</taxon>
        <taxon>Actinomycetota</taxon>
        <taxon>Actinomycetes</taxon>
        <taxon>Streptosporangiales</taxon>
        <taxon>Nocardiopsidaceae</taxon>
        <taxon>Lipingzhangella</taxon>
    </lineage>
</organism>
<dbReference type="Pfam" id="PF04229">
    <property type="entry name" value="GrpB"/>
    <property type="match status" value="1"/>
</dbReference>
<dbReference type="Gene3D" id="3.30.460.10">
    <property type="entry name" value="Beta Polymerase, domain 2"/>
    <property type="match status" value="1"/>
</dbReference>
<dbReference type="RefSeq" id="WP_184578289.1">
    <property type="nucleotide sequence ID" value="NZ_JACHJT010000001.1"/>
</dbReference>
<keyword evidence="2" id="KW-1185">Reference proteome</keyword>
<dbReference type="PANTHER" id="PTHR34822">
    <property type="entry name" value="GRPB DOMAIN PROTEIN (AFU_ORTHOLOGUE AFUA_1G01530)"/>
    <property type="match status" value="1"/>
</dbReference>
<dbReference type="PANTHER" id="PTHR34822:SF1">
    <property type="entry name" value="GRPB FAMILY PROTEIN"/>
    <property type="match status" value="1"/>
</dbReference>
<dbReference type="SUPFAM" id="SSF81301">
    <property type="entry name" value="Nucleotidyltransferase"/>
    <property type="match status" value="1"/>
</dbReference>
<dbReference type="InterPro" id="IPR007344">
    <property type="entry name" value="GrpB/CoaE"/>
</dbReference>
<dbReference type="InterPro" id="IPR043519">
    <property type="entry name" value="NT_sf"/>
</dbReference>
<dbReference type="AlphaFoldDB" id="A0A7W7RGU2"/>
<evidence type="ECO:0000313" key="1">
    <source>
        <dbReference type="EMBL" id="MBB4931699.1"/>
    </source>
</evidence>